<organism evidence="1 2">
    <name type="scientific">Hoyosella altamirensis</name>
    <dbReference type="NCBI Taxonomy" id="616997"/>
    <lineage>
        <taxon>Bacteria</taxon>
        <taxon>Bacillati</taxon>
        <taxon>Actinomycetota</taxon>
        <taxon>Actinomycetes</taxon>
        <taxon>Mycobacteriales</taxon>
        <taxon>Hoyosellaceae</taxon>
        <taxon>Hoyosella</taxon>
    </lineage>
</organism>
<dbReference type="Proteomes" id="UP000567922">
    <property type="component" value="Unassembled WGS sequence"/>
</dbReference>
<proteinExistence type="predicted"/>
<dbReference type="AlphaFoldDB" id="A0A839RIF6"/>
<gene>
    <name evidence="1" type="ORF">FHU29_000408</name>
</gene>
<keyword evidence="2" id="KW-1185">Reference proteome</keyword>
<comment type="caution">
    <text evidence="1">The sequence shown here is derived from an EMBL/GenBank/DDBJ whole genome shotgun (WGS) entry which is preliminary data.</text>
</comment>
<evidence type="ECO:0000313" key="2">
    <source>
        <dbReference type="Proteomes" id="UP000567922"/>
    </source>
</evidence>
<sequence length="91" mass="9796">MALIVNHTLLPPLHPLQQLRQLFHRQRCTGPRAGLGGFAPTTGDTGIASIRAAKSIICFSTLCASAALPGVRGMQKPVYLPRGDFPQQQHP</sequence>
<accession>A0A839RIF6</accession>
<dbReference type="EMBL" id="JACHWS010000001">
    <property type="protein sequence ID" value="MBB3035974.1"/>
    <property type="molecule type" value="Genomic_DNA"/>
</dbReference>
<reference evidence="1 2" key="1">
    <citation type="submission" date="2020-08" db="EMBL/GenBank/DDBJ databases">
        <title>Sequencing the genomes of 1000 actinobacteria strains.</title>
        <authorList>
            <person name="Klenk H.-P."/>
        </authorList>
    </citation>
    <scope>NUCLEOTIDE SEQUENCE [LARGE SCALE GENOMIC DNA]</scope>
    <source>
        <strain evidence="1 2">DSM 45258</strain>
    </source>
</reference>
<name>A0A839RIF6_9ACTN</name>
<evidence type="ECO:0000313" key="1">
    <source>
        <dbReference type="EMBL" id="MBB3035974.1"/>
    </source>
</evidence>
<protein>
    <submittedName>
        <fullName evidence="1">Uncharacterized protein</fullName>
    </submittedName>
</protein>